<accession>A0A915L7A3</accession>
<evidence type="ECO:0000313" key="2">
    <source>
        <dbReference type="WBParaSite" id="nRc.2.0.1.t46697-RA"/>
    </source>
</evidence>
<dbReference type="Proteomes" id="UP000887565">
    <property type="component" value="Unplaced"/>
</dbReference>
<dbReference type="AlphaFoldDB" id="A0A915L7A3"/>
<proteinExistence type="predicted"/>
<dbReference type="WBParaSite" id="nRc.2.0.1.t46697-RA">
    <property type="protein sequence ID" value="nRc.2.0.1.t46697-RA"/>
    <property type="gene ID" value="nRc.2.0.1.g46697"/>
</dbReference>
<reference evidence="2" key="1">
    <citation type="submission" date="2022-11" db="UniProtKB">
        <authorList>
            <consortium name="WormBaseParasite"/>
        </authorList>
    </citation>
    <scope>IDENTIFICATION</scope>
</reference>
<evidence type="ECO:0000313" key="1">
    <source>
        <dbReference type="Proteomes" id="UP000887565"/>
    </source>
</evidence>
<keyword evidence="1" id="KW-1185">Reference proteome</keyword>
<protein>
    <submittedName>
        <fullName evidence="2">Uncharacterized protein</fullName>
    </submittedName>
</protein>
<name>A0A915L7A3_ROMCU</name>
<organism evidence="1 2">
    <name type="scientific">Romanomermis culicivorax</name>
    <name type="common">Nematode worm</name>
    <dbReference type="NCBI Taxonomy" id="13658"/>
    <lineage>
        <taxon>Eukaryota</taxon>
        <taxon>Metazoa</taxon>
        <taxon>Ecdysozoa</taxon>
        <taxon>Nematoda</taxon>
        <taxon>Enoplea</taxon>
        <taxon>Dorylaimia</taxon>
        <taxon>Mermithida</taxon>
        <taxon>Mermithoidea</taxon>
        <taxon>Mermithidae</taxon>
        <taxon>Romanomermis</taxon>
    </lineage>
</organism>
<sequence>MNLTEVGVFGSHGLCWEGKGQFSGRALIRATSIHKSARFRLPFAGCCGGGSSGSSERYQILHIKCQPDTEIFDLSPTSASGFADFSI</sequence>